<organism evidence="7 8">
    <name type="scientific">Aspergillus calidoustus</name>
    <dbReference type="NCBI Taxonomy" id="454130"/>
    <lineage>
        <taxon>Eukaryota</taxon>
        <taxon>Fungi</taxon>
        <taxon>Dikarya</taxon>
        <taxon>Ascomycota</taxon>
        <taxon>Pezizomycotina</taxon>
        <taxon>Eurotiomycetes</taxon>
        <taxon>Eurotiomycetidae</taxon>
        <taxon>Eurotiales</taxon>
        <taxon>Aspergillaceae</taxon>
        <taxon>Aspergillus</taxon>
        <taxon>Aspergillus subgen. Nidulantes</taxon>
    </lineage>
</organism>
<dbReference type="InterPro" id="IPR013154">
    <property type="entry name" value="ADH-like_N"/>
</dbReference>
<feature type="domain" description="Enoyl reductase (ER)" evidence="6">
    <location>
        <begin position="29"/>
        <end position="284"/>
    </location>
</feature>
<dbReference type="FunFam" id="3.40.50.720:FF:000022">
    <property type="entry name" value="Cinnamyl alcohol dehydrogenase"/>
    <property type="match status" value="1"/>
</dbReference>
<dbReference type="EMBL" id="CDMC01000008">
    <property type="protein sequence ID" value="CEL06553.1"/>
    <property type="molecule type" value="Genomic_DNA"/>
</dbReference>
<dbReference type="AlphaFoldDB" id="A0A0U5CBA7"/>
<keyword evidence="4" id="KW-0560">Oxidoreductase</keyword>
<evidence type="ECO:0000256" key="3">
    <source>
        <dbReference type="ARBA" id="ARBA00022833"/>
    </source>
</evidence>
<dbReference type="InterPro" id="IPR036291">
    <property type="entry name" value="NAD(P)-bd_dom_sf"/>
</dbReference>
<proteinExistence type="inferred from homology"/>
<dbReference type="CDD" id="cd05283">
    <property type="entry name" value="CAD1"/>
    <property type="match status" value="1"/>
</dbReference>
<keyword evidence="2 5" id="KW-0479">Metal-binding</keyword>
<dbReference type="InterPro" id="IPR002328">
    <property type="entry name" value="ADH_Zn_CS"/>
</dbReference>
<keyword evidence="3 5" id="KW-0862">Zinc</keyword>
<evidence type="ECO:0000256" key="1">
    <source>
        <dbReference type="ARBA" id="ARBA00001947"/>
    </source>
</evidence>
<dbReference type="SUPFAM" id="SSF50129">
    <property type="entry name" value="GroES-like"/>
    <property type="match status" value="1"/>
</dbReference>
<dbReference type="PROSITE" id="PS00059">
    <property type="entry name" value="ADH_ZINC"/>
    <property type="match status" value="1"/>
</dbReference>
<dbReference type="Pfam" id="PF00107">
    <property type="entry name" value="ADH_zinc_N"/>
    <property type="match status" value="1"/>
</dbReference>
<protein>
    <recommendedName>
        <fullName evidence="6">Enoyl reductase (ER) domain-containing protein</fullName>
    </recommendedName>
</protein>
<dbReference type="InterPro" id="IPR013149">
    <property type="entry name" value="ADH-like_C"/>
</dbReference>
<dbReference type="InterPro" id="IPR047109">
    <property type="entry name" value="CAD-like"/>
</dbReference>
<evidence type="ECO:0000313" key="8">
    <source>
        <dbReference type="Proteomes" id="UP000054771"/>
    </source>
</evidence>
<evidence type="ECO:0000256" key="2">
    <source>
        <dbReference type="ARBA" id="ARBA00022723"/>
    </source>
</evidence>
<dbReference type="Proteomes" id="UP000054771">
    <property type="component" value="Unassembled WGS sequence"/>
</dbReference>
<evidence type="ECO:0000256" key="5">
    <source>
        <dbReference type="RuleBase" id="RU361277"/>
    </source>
</evidence>
<reference evidence="8" key="1">
    <citation type="journal article" date="2016" name="Genome Announc.">
        <title>Draft genome sequences of fungus Aspergillus calidoustus.</title>
        <authorList>
            <person name="Horn F."/>
            <person name="Linde J."/>
            <person name="Mattern D.J."/>
            <person name="Walther G."/>
            <person name="Guthke R."/>
            <person name="Scherlach K."/>
            <person name="Martin K."/>
            <person name="Brakhage A.A."/>
            <person name="Petzke L."/>
            <person name="Valiante V."/>
        </authorList>
    </citation>
    <scope>NUCLEOTIDE SEQUENCE [LARGE SCALE GENOMIC DNA]</scope>
    <source>
        <strain evidence="8">SF006504</strain>
    </source>
</reference>
<dbReference type="PANTHER" id="PTHR42683">
    <property type="entry name" value="ALDEHYDE REDUCTASE"/>
    <property type="match status" value="1"/>
</dbReference>
<dbReference type="InterPro" id="IPR020843">
    <property type="entry name" value="ER"/>
</dbReference>
<dbReference type="Pfam" id="PF08240">
    <property type="entry name" value="ADH_N"/>
    <property type="match status" value="1"/>
</dbReference>
<dbReference type="OrthoDB" id="1879366at2759"/>
<dbReference type="GO" id="GO:0016616">
    <property type="term" value="F:oxidoreductase activity, acting on the CH-OH group of donors, NAD or NADP as acceptor"/>
    <property type="evidence" value="ECO:0007669"/>
    <property type="project" value="InterPro"/>
</dbReference>
<sequence>MGQAFENYIRAAGVHSQDDNVVTATQFRGSETGDVVQTTFALPEIQPDEVLVKVTHSGLCGSDIHMIKLPLVLGHEGIGIIERTGSACSTLNPGDRVGWGPINATCGNCEMCMAGKDAYCPHAKTYGFEGYDTQGSVMSHAVRKEQWLFKIPEGVASEHAAPLMCGGGTVWVPLVEQCKPYEPVGIVGIGGLGHLAIQFAAKMGCDVVVFSSTADKRSEALKLGAGEFYATKGVSDFKELGLPKPIDRLIVTTSAQVNLGLYYEILAKNATILPLSVDYGELVLPYMPTVLHGHKVVGSCVCSRLPQTKMLDFAARHKISCIVEKYPMTVEGVSKAVNRLRDGQMRYRAVIGWEY</sequence>
<dbReference type="Gene3D" id="3.90.180.10">
    <property type="entry name" value="Medium-chain alcohol dehydrogenases, catalytic domain"/>
    <property type="match status" value="1"/>
</dbReference>
<evidence type="ECO:0000256" key="4">
    <source>
        <dbReference type="ARBA" id="ARBA00023002"/>
    </source>
</evidence>
<dbReference type="GO" id="GO:0008270">
    <property type="term" value="F:zinc ion binding"/>
    <property type="evidence" value="ECO:0007669"/>
    <property type="project" value="InterPro"/>
</dbReference>
<gene>
    <name evidence="7" type="ORF">ASPCAL09726</name>
</gene>
<dbReference type="Gene3D" id="3.40.50.720">
    <property type="entry name" value="NAD(P)-binding Rossmann-like Domain"/>
    <property type="match status" value="1"/>
</dbReference>
<evidence type="ECO:0000259" key="6">
    <source>
        <dbReference type="SMART" id="SM00829"/>
    </source>
</evidence>
<dbReference type="PROSITE" id="PS00065">
    <property type="entry name" value="D_2_HYDROXYACID_DH_1"/>
    <property type="match status" value="1"/>
</dbReference>
<dbReference type="SUPFAM" id="SSF51735">
    <property type="entry name" value="NAD(P)-binding Rossmann-fold domains"/>
    <property type="match status" value="1"/>
</dbReference>
<dbReference type="STRING" id="454130.A0A0U5CBA7"/>
<dbReference type="SMART" id="SM00829">
    <property type="entry name" value="PKS_ER"/>
    <property type="match status" value="1"/>
</dbReference>
<dbReference type="InterPro" id="IPR011032">
    <property type="entry name" value="GroES-like_sf"/>
</dbReference>
<comment type="similarity">
    <text evidence="5">Belongs to the zinc-containing alcohol dehydrogenase family.</text>
</comment>
<comment type="cofactor">
    <cofactor evidence="1 5">
        <name>Zn(2+)</name>
        <dbReference type="ChEBI" id="CHEBI:29105"/>
    </cofactor>
</comment>
<dbReference type="InterPro" id="IPR029752">
    <property type="entry name" value="D-isomer_DH_CS1"/>
</dbReference>
<keyword evidence="8" id="KW-1185">Reference proteome</keyword>
<dbReference type="OMA" id="KEQWLFK"/>
<name>A0A0U5CBA7_ASPCI</name>
<evidence type="ECO:0000313" key="7">
    <source>
        <dbReference type="EMBL" id="CEL06553.1"/>
    </source>
</evidence>
<accession>A0A0U5CBA7</accession>